<comment type="caution">
    <text evidence="3">The sequence shown here is derived from an EMBL/GenBank/DDBJ whole genome shotgun (WGS) entry which is preliminary data.</text>
</comment>
<accession>A0AAE0GMF0</accession>
<feature type="region of interest" description="Disordered" evidence="1">
    <location>
        <begin position="1"/>
        <end position="21"/>
    </location>
</feature>
<dbReference type="EMBL" id="LGRX02004221">
    <property type="protein sequence ID" value="KAK3280874.1"/>
    <property type="molecule type" value="Genomic_DNA"/>
</dbReference>
<dbReference type="InterPro" id="IPR000873">
    <property type="entry name" value="AMP-dep_synth/lig_dom"/>
</dbReference>
<keyword evidence="4" id="KW-1185">Reference proteome</keyword>
<dbReference type="AlphaFoldDB" id="A0AAE0GMF0"/>
<dbReference type="InterPro" id="IPR042099">
    <property type="entry name" value="ANL_N_sf"/>
</dbReference>
<name>A0AAE0GMF0_9CHLO</name>
<dbReference type="GO" id="GO:0031956">
    <property type="term" value="F:medium-chain fatty acid-CoA ligase activity"/>
    <property type="evidence" value="ECO:0007669"/>
    <property type="project" value="TreeGrafter"/>
</dbReference>
<dbReference type="Proteomes" id="UP001190700">
    <property type="component" value="Unassembled WGS sequence"/>
</dbReference>
<dbReference type="PANTHER" id="PTHR43201:SF10">
    <property type="entry name" value="CARRIER DOMAIN-CONTAINING PROTEIN"/>
    <property type="match status" value="1"/>
</dbReference>
<dbReference type="Pfam" id="PF00501">
    <property type="entry name" value="AMP-binding"/>
    <property type="match status" value="1"/>
</dbReference>
<evidence type="ECO:0000256" key="1">
    <source>
        <dbReference type="SAM" id="MobiDB-lite"/>
    </source>
</evidence>
<evidence type="ECO:0000313" key="3">
    <source>
        <dbReference type="EMBL" id="KAK3280874.1"/>
    </source>
</evidence>
<sequence length="278" mass="30072">MSQSKYGAVVDAEPLETSGPTPWQKLASRTYQHRVESGRISATWVAERLPAYDSLLELLGSSSMPAIKSVVSTRNPMSHSRLVSFLREDFNLFRRRVGLHGRCRVAVIMPNGPELSTALLATITHCTCVPINPAATADEITGELFNAGVEALLAQYGEHSALVSTIAKELGIPLIELFPNRTESASFSLIDPFSFEEVQTKAELESTPAKLTRPEDIALVLHTSGTTGNKKLVPILLRDLVLGALCITASCNLLASDVCCNTMPLYHVGGICRNLLSP</sequence>
<dbReference type="PANTHER" id="PTHR43201">
    <property type="entry name" value="ACYL-COA SYNTHETASE"/>
    <property type="match status" value="1"/>
</dbReference>
<organism evidence="3 4">
    <name type="scientific">Cymbomonas tetramitiformis</name>
    <dbReference type="NCBI Taxonomy" id="36881"/>
    <lineage>
        <taxon>Eukaryota</taxon>
        <taxon>Viridiplantae</taxon>
        <taxon>Chlorophyta</taxon>
        <taxon>Pyramimonadophyceae</taxon>
        <taxon>Pyramimonadales</taxon>
        <taxon>Pyramimonadaceae</taxon>
        <taxon>Cymbomonas</taxon>
    </lineage>
</organism>
<dbReference type="GO" id="GO:0006631">
    <property type="term" value="P:fatty acid metabolic process"/>
    <property type="evidence" value="ECO:0007669"/>
    <property type="project" value="TreeGrafter"/>
</dbReference>
<feature type="non-terminal residue" evidence="3">
    <location>
        <position position="278"/>
    </location>
</feature>
<evidence type="ECO:0000259" key="2">
    <source>
        <dbReference type="Pfam" id="PF00501"/>
    </source>
</evidence>
<dbReference type="Gene3D" id="3.40.50.12780">
    <property type="entry name" value="N-terminal domain of ligase-like"/>
    <property type="match status" value="1"/>
</dbReference>
<reference evidence="3 4" key="1">
    <citation type="journal article" date="2015" name="Genome Biol. Evol.">
        <title>Comparative Genomics of a Bacterivorous Green Alga Reveals Evolutionary Causalities and Consequences of Phago-Mixotrophic Mode of Nutrition.</title>
        <authorList>
            <person name="Burns J.A."/>
            <person name="Paasch A."/>
            <person name="Narechania A."/>
            <person name="Kim E."/>
        </authorList>
    </citation>
    <scope>NUCLEOTIDE SEQUENCE [LARGE SCALE GENOMIC DNA]</scope>
    <source>
        <strain evidence="3 4">PLY_AMNH</strain>
    </source>
</reference>
<protein>
    <recommendedName>
        <fullName evidence="2">AMP-dependent synthetase/ligase domain-containing protein</fullName>
    </recommendedName>
</protein>
<proteinExistence type="predicted"/>
<dbReference type="SUPFAM" id="SSF56801">
    <property type="entry name" value="Acetyl-CoA synthetase-like"/>
    <property type="match status" value="1"/>
</dbReference>
<gene>
    <name evidence="3" type="ORF">CYMTET_11307</name>
</gene>
<feature type="domain" description="AMP-dependent synthetase/ligase" evidence="2">
    <location>
        <begin position="96"/>
        <end position="276"/>
    </location>
</feature>
<evidence type="ECO:0000313" key="4">
    <source>
        <dbReference type="Proteomes" id="UP001190700"/>
    </source>
</evidence>